<evidence type="ECO:0000259" key="9">
    <source>
        <dbReference type="PROSITE" id="PS50109"/>
    </source>
</evidence>
<organism evidence="10 11">
    <name type="scientific">Culicoidibacter larvae</name>
    <dbReference type="NCBI Taxonomy" id="2579976"/>
    <lineage>
        <taxon>Bacteria</taxon>
        <taxon>Bacillati</taxon>
        <taxon>Bacillota</taxon>
        <taxon>Culicoidibacteria</taxon>
        <taxon>Culicoidibacterales</taxon>
        <taxon>Culicoidibacteraceae</taxon>
        <taxon>Culicoidibacter</taxon>
    </lineage>
</organism>
<evidence type="ECO:0000256" key="4">
    <source>
        <dbReference type="ARBA" id="ARBA00022553"/>
    </source>
</evidence>
<gene>
    <name evidence="10" type="ORF">FEZ08_08215</name>
</gene>
<protein>
    <recommendedName>
        <fullName evidence="3">histidine kinase</fullName>
        <ecNumber evidence="3">2.7.13.3</ecNumber>
    </recommendedName>
</protein>
<dbReference type="InParanoid" id="A0A5R8QBI1"/>
<dbReference type="SUPFAM" id="SSF47384">
    <property type="entry name" value="Homodimeric domain of signal transducing histidine kinase"/>
    <property type="match status" value="1"/>
</dbReference>
<dbReference type="PROSITE" id="PS50109">
    <property type="entry name" value="HIS_KIN"/>
    <property type="match status" value="1"/>
</dbReference>
<dbReference type="InterPro" id="IPR036890">
    <property type="entry name" value="HATPase_C_sf"/>
</dbReference>
<dbReference type="InterPro" id="IPR003594">
    <property type="entry name" value="HATPase_dom"/>
</dbReference>
<dbReference type="InterPro" id="IPR036097">
    <property type="entry name" value="HisK_dim/P_sf"/>
</dbReference>
<feature type="domain" description="Histidine kinase" evidence="9">
    <location>
        <begin position="250"/>
        <end position="461"/>
    </location>
</feature>
<dbReference type="GO" id="GO:0005886">
    <property type="term" value="C:plasma membrane"/>
    <property type="evidence" value="ECO:0007669"/>
    <property type="project" value="TreeGrafter"/>
</dbReference>
<dbReference type="RefSeq" id="WP_138191272.1">
    <property type="nucleotide sequence ID" value="NZ_VBWP01000007.1"/>
</dbReference>
<dbReference type="PANTHER" id="PTHR45453:SF1">
    <property type="entry name" value="PHOSPHATE REGULON SENSOR PROTEIN PHOR"/>
    <property type="match status" value="1"/>
</dbReference>
<dbReference type="SMART" id="SM00388">
    <property type="entry name" value="HisKA"/>
    <property type="match status" value="1"/>
</dbReference>
<keyword evidence="5" id="KW-0808">Transferase</keyword>
<dbReference type="Proteomes" id="UP000306912">
    <property type="component" value="Unassembled WGS sequence"/>
</dbReference>
<dbReference type="OrthoDB" id="9762826at2"/>
<keyword evidence="6 10" id="KW-0418">Kinase</keyword>
<dbReference type="GO" id="GO:0000155">
    <property type="term" value="F:phosphorelay sensor kinase activity"/>
    <property type="evidence" value="ECO:0007669"/>
    <property type="project" value="InterPro"/>
</dbReference>
<dbReference type="Pfam" id="PF02518">
    <property type="entry name" value="HATPase_c"/>
    <property type="match status" value="1"/>
</dbReference>
<keyword evidence="4" id="KW-0597">Phosphoprotein</keyword>
<keyword evidence="8" id="KW-1133">Transmembrane helix</keyword>
<dbReference type="EC" id="2.7.13.3" evidence="3"/>
<dbReference type="CDD" id="cd00082">
    <property type="entry name" value="HisKA"/>
    <property type="match status" value="1"/>
</dbReference>
<evidence type="ECO:0000256" key="3">
    <source>
        <dbReference type="ARBA" id="ARBA00012438"/>
    </source>
</evidence>
<sequence length="466" mass="52830">MNGLNSKTSSKRIQWKRTIIIVGVAYAAVVLLLGIFIFNIPTFYYQLTKTNIENTVASVNQALADNDAEALEAIVNDTAMELVVVTETNVVFNTMPTTDFSVLKETIDTRALSYSAAYETKVDNQVYQVWMAIYKTDFQQFFIVAMLITFGGAVLLCAIMTGLLFYMFRKLVSPLKRLRDNIFKLKSYRLNEVASSQEISDYDLLSEELTEFTEDLQGKLQSFTVSYTGLEQELQARQERSNYKEQLVTALVHDLKTPLNISSIQAEKMAQSAPASDADAFDVLLRNNNRVLNDVNEVLTVLRMDEVSKLQESREIDVVEISRATLRLFQPMFQKRDIASFIDAPKSLLMQFNEIEFKQIMHNVISNASQYADIGGSFELEIDQLDGMVWIRAYNDKADVSQIQFDQVFDLFYRAGNNEHAFGSGVGMYTIKSMVEQHRGSCRFEAFDEGVQLIIELPLNGGEQHA</sequence>
<evidence type="ECO:0000256" key="5">
    <source>
        <dbReference type="ARBA" id="ARBA00022679"/>
    </source>
</evidence>
<proteinExistence type="predicted"/>
<evidence type="ECO:0000256" key="8">
    <source>
        <dbReference type="SAM" id="Phobius"/>
    </source>
</evidence>
<evidence type="ECO:0000313" key="10">
    <source>
        <dbReference type="EMBL" id="TLG72688.1"/>
    </source>
</evidence>
<keyword evidence="8" id="KW-0812">Transmembrane</keyword>
<dbReference type="Gene3D" id="3.30.565.10">
    <property type="entry name" value="Histidine kinase-like ATPase, C-terminal domain"/>
    <property type="match status" value="1"/>
</dbReference>
<dbReference type="GO" id="GO:0016036">
    <property type="term" value="P:cellular response to phosphate starvation"/>
    <property type="evidence" value="ECO:0007669"/>
    <property type="project" value="TreeGrafter"/>
</dbReference>
<dbReference type="AlphaFoldDB" id="A0A5R8QBI1"/>
<dbReference type="SMART" id="SM00387">
    <property type="entry name" value="HATPase_c"/>
    <property type="match status" value="1"/>
</dbReference>
<dbReference type="GO" id="GO:0004721">
    <property type="term" value="F:phosphoprotein phosphatase activity"/>
    <property type="evidence" value="ECO:0007669"/>
    <property type="project" value="TreeGrafter"/>
</dbReference>
<reference evidence="10 11" key="1">
    <citation type="submission" date="2019-05" db="EMBL/GenBank/DDBJ databases">
        <title>Culicoidintestinum kansasii gen. nov., sp. nov. from the gastrointestinal tract of the biting midge, Culicoides sonorensis.</title>
        <authorList>
            <person name="Neupane S."/>
            <person name="Ghosh A."/>
            <person name="Gunther S."/>
            <person name="Martin K."/>
            <person name="Zurek L."/>
        </authorList>
    </citation>
    <scope>NUCLEOTIDE SEQUENCE [LARGE SCALE GENOMIC DNA]</scope>
    <source>
        <strain evidence="10 11">CS-1</strain>
    </source>
</reference>
<dbReference type="InterPro" id="IPR003661">
    <property type="entry name" value="HisK_dim/P_dom"/>
</dbReference>
<evidence type="ECO:0000256" key="2">
    <source>
        <dbReference type="ARBA" id="ARBA00004370"/>
    </source>
</evidence>
<keyword evidence="8" id="KW-0472">Membrane</keyword>
<accession>A0A5R8QBI1</accession>
<evidence type="ECO:0000256" key="7">
    <source>
        <dbReference type="ARBA" id="ARBA00023012"/>
    </source>
</evidence>
<keyword evidence="11" id="KW-1185">Reference proteome</keyword>
<evidence type="ECO:0000313" key="11">
    <source>
        <dbReference type="Proteomes" id="UP000306912"/>
    </source>
</evidence>
<comment type="catalytic activity">
    <reaction evidence="1">
        <text>ATP + protein L-histidine = ADP + protein N-phospho-L-histidine.</text>
        <dbReference type="EC" id="2.7.13.3"/>
    </reaction>
</comment>
<evidence type="ECO:0000256" key="1">
    <source>
        <dbReference type="ARBA" id="ARBA00000085"/>
    </source>
</evidence>
<dbReference type="EMBL" id="VBWP01000007">
    <property type="protein sequence ID" value="TLG72688.1"/>
    <property type="molecule type" value="Genomic_DNA"/>
</dbReference>
<feature type="transmembrane region" description="Helical" evidence="8">
    <location>
        <begin position="20"/>
        <end position="40"/>
    </location>
</feature>
<evidence type="ECO:0000256" key="6">
    <source>
        <dbReference type="ARBA" id="ARBA00022777"/>
    </source>
</evidence>
<feature type="transmembrane region" description="Helical" evidence="8">
    <location>
        <begin position="141"/>
        <end position="168"/>
    </location>
</feature>
<name>A0A5R8QBI1_9FIRM</name>
<dbReference type="InterPro" id="IPR005467">
    <property type="entry name" value="His_kinase_dom"/>
</dbReference>
<keyword evidence="7" id="KW-0902">Two-component regulatory system</keyword>
<dbReference type="Gene3D" id="1.10.287.130">
    <property type="match status" value="1"/>
</dbReference>
<dbReference type="SUPFAM" id="SSF55874">
    <property type="entry name" value="ATPase domain of HSP90 chaperone/DNA topoisomerase II/histidine kinase"/>
    <property type="match status" value="1"/>
</dbReference>
<comment type="caution">
    <text evidence="10">The sequence shown here is derived from an EMBL/GenBank/DDBJ whole genome shotgun (WGS) entry which is preliminary data.</text>
</comment>
<comment type="subcellular location">
    <subcellularLocation>
        <location evidence="2">Membrane</location>
    </subcellularLocation>
</comment>
<dbReference type="PANTHER" id="PTHR45453">
    <property type="entry name" value="PHOSPHATE REGULON SENSOR PROTEIN PHOR"/>
    <property type="match status" value="1"/>
</dbReference>
<dbReference type="InterPro" id="IPR050351">
    <property type="entry name" value="BphY/WalK/GraS-like"/>
</dbReference>